<dbReference type="InterPro" id="IPR052794">
    <property type="entry name" value="Mito_Ser_Protease_LACTB"/>
</dbReference>
<dbReference type="SUPFAM" id="SSF56601">
    <property type="entry name" value="beta-lactamase/transpeptidase-like"/>
    <property type="match status" value="1"/>
</dbReference>
<dbReference type="EMBL" id="JARRAG010000001">
    <property type="protein sequence ID" value="MDG3002474.1"/>
    <property type="molecule type" value="Genomic_DNA"/>
</dbReference>
<dbReference type="Pfam" id="PF00144">
    <property type="entry name" value="Beta-lactamase"/>
    <property type="match status" value="1"/>
</dbReference>
<dbReference type="GO" id="GO:0016787">
    <property type="term" value="F:hydrolase activity"/>
    <property type="evidence" value="ECO:0007669"/>
    <property type="project" value="UniProtKB-KW"/>
</dbReference>
<dbReference type="Proteomes" id="UP001216907">
    <property type="component" value="Unassembled WGS sequence"/>
</dbReference>
<dbReference type="PANTHER" id="PTHR46520:SF1">
    <property type="entry name" value="SERINE BETA-LACTAMASE-LIKE PROTEIN LACTB, MITOCHONDRIAL"/>
    <property type="match status" value="1"/>
</dbReference>
<keyword evidence="3" id="KW-0378">Hydrolase</keyword>
<reference evidence="3 4" key="1">
    <citation type="submission" date="2023-03" db="EMBL/GenBank/DDBJ databases">
        <title>Paludisphaera mucosa sp. nov. a novel planctomycete from northern fen.</title>
        <authorList>
            <person name="Ivanova A."/>
        </authorList>
    </citation>
    <scope>NUCLEOTIDE SEQUENCE [LARGE SCALE GENOMIC DNA]</scope>
    <source>
        <strain evidence="3 4">Pla2</strain>
    </source>
</reference>
<comment type="caution">
    <text evidence="3">The sequence shown here is derived from an EMBL/GenBank/DDBJ whole genome shotgun (WGS) entry which is preliminary data.</text>
</comment>
<evidence type="ECO:0000256" key="1">
    <source>
        <dbReference type="SAM" id="SignalP"/>
    </source>
</evidence>
<dbReference type="PANTHER" id="PTHR46520">
    <property type="entry name" value="SERINE BETA-LACTAMASE-LIKE PROTEIN LACTB, MITOCHONDRIAL"/>
    <property type="match status" value="1"/>
</dbReference>
<dbReference type="Gene3D" id="3.40.710.10">
    <property type="entry name" value="DD-peptidase/beta-lactamase superfamily"/>
    <property type="match status" value="1"/>
</dbReference>
<dbReference type="InterPro" id="IPR001466">
    <property type="entry name" value="Beta-lactam-related"/>
</dbReference>
<organism evidence="3 4">
    <name type="scientific">Paludisphaera mucosa</name>
    <dbReference type="NCBI Taxonomy" id="3030827"/>
    <lineage>
        <taxon>Bacteria</taxon>
        <taxon>Pseudomonadati</taxon>
        <taxon>Planctomycetota</taxon>
        <taxon>Planctomycetia</taxon>
        <taxon>Isosphaerales</taxon>
        <taxon>Isosphaeraceae</taxon>
        <taxon>Paludisphaera</taxon>
    </lineage>
</organism>
<sequence length="365" mass="40425">MRRFLAFLLLLVPTSAFAQAPVYLKAEAVDAVARAEIDKQRLVGVAVVVLDKGEIAWAKGYGFADREAVVAVDPATTQFRWASIAKPVTAVAALQLVEKGRLDLDADVRSYVPEFPDKGVKITPRQLLCHQGGIVHYANGEVLRIAKEYDVEHPFADVVTALDMFKMSPLIARPGERFSYSTHGYILLSAVVERAGKERYADQVRERIAGPLGMTSFRPDYQWEEIPNRAVGYMRHEGMVDRRPDELVHDVSWKLGGGGFTSTATDLARFGVGLLQRKLVSEETERLMWTVNKPVDPQGAKPYGYGFFVIERPDGTKLVGHDGSQEKARTGLVLDLANRRGIAVMTNSEWADAMSLAMHLLDAIK</sequence>
<evidence type="ECO:0000259" key="2">
    <source>
        <dbReference type="Pfam" id="PF00144"/>
    </source>
</evidence>
<name>A0ABT6F4M8_9BACT</name>
<gene>
    <name evidence="3" type="ORF">PZE19_01630</name>
</gene>
<dbReference type="EC" id="3.1.1.103" evidence="3"/>
<evidence type="ECO:0000313" key="4">
    <source>
        <dbReference type="Proteomes" id="UP001216907"/>
    </source>
</evidence>
<keyword evidence="1" id="KW-0732">Signal</keyword>
<dbReference type="InterPro" id="IPR012338">
    <property type="entry name" value="Beta-lactam/transpept-like"/>
</dbReference>
<dbReference type="RefSeq" id="WP_277858838.1">
    <property type="nucleotide sequence ID" value="NZ_JARRAG010000001.1"/>
</dbReference>
<feature type="chain" id="PRO_5047373439" evidence="1">
    <location>
        <begin position="19"/>
        <end position="365"/>
    </location>
</feature>
<keyword evidence="4" id="KW-1185">Reference proteome</keyword>
<protein>
    <submittedName>
        <fullName evidence="3">Serine hydrolase</fullName>
        <ecNumber evidence="3">3.1.1.103</ecNumber>
    </submittedName>
</protein>
<feature type="domain" description="Beta-lactamase-related" evidence="2">
    <location>
        <begin position="29"/>
        <end position="349"/>
    </location>
</feature>
<proteinExistence type="predicted"/>
<accession>A0ABT6F4M8</accession>
<feature type="signal peptide" evidence="1">
    <location>
        <begin position="1"/>
        <end position="18"/>
    </location>
</feature>
<evidence type="ECO:0000313" key="3">
    <source>
        <dbReference type="EMBL" id="MDG3002474.1"/>
    </source>
</evidence>